<dbReference type="InterPro" id="IPR001789">
    <property type="entry name" value="Sig_transdc_resp-reg_receiver"/>
</dbReference>
<evidence type="ECO:0000259" key="2">
    <source>
        <dbReference type="PROSITE" id="PS50110"/>
    </source>
</evidence>
<dbReference type="PROSITE" id="PS50110">
    <property type="entry name" value="RESPONSE_REGULATORY"/>
    <property type="match status" value="1"/>
</dbReference>
<sequence length="302" mass="33901">MSIGKDVEQMTQAHLRNVQQLAVFYTGSGSVYAINIAKIKAFIITEEVTITDTPTDTDIVAGIATIRGEPVTLINLDIWLGKKPPESTKDYKLIIYCEFNHKKVGFLIKDMINIVEKTTEELRNSEEQNSKITYTTYVKVNNEDKLCTVFNAEQLLRDIGWTSSGDDEVNKYVNEPIHTDKLVLVAEDSAVAREIVKKFLQKVQVRFEIFNNGQELINRLNTVDPNEVGLIITDIEMPEKDGYQVATFVKDSSKFASIPVIVNSSMTTDAVVGKMNAIGVDGFIGKTDIPRMYAMTKKFLEN</sequence>
<dbReference type="SUPFAM" id="SSF50341">
    <property type="entry name" value="CheW-like"/>
    <property type="match status" value="1"/>
</dbReference>
<dbReference type="EMBL" id="PDKN01000001">
    <property type="protein sequence ID" value="RXJ60611.1"/>
    <property type="molecule type" value="Genomic_DNA"/>
</dbReference>
<dbReference type="PANTHER" id="PTHR47233:SF3">
    <property type="entry name" value="CHEMOTAXIS PROTEIN CHEV"/>
    <property type="match status" value="1"/>
</dbReference>
<dbReference type="Gene3D" id="2.40.50.180">
    <property type="entry name" value="CheA-289, Domain 4"/>
    <property type="match status" value="1"/>
</dbReference>
<dbReference type="PROSITE" id="PS50851">
    <property type="entry name" value="CHEW"/>
    <property type="match status" value="1"/>
</dbReference>
<dbReference type="Gene3D" id="3.40.50.2300">
    <property type="match status" value="1"/>
</dbReference>
<feature type="domain" description="Response regulatory" evidence="2">
    <location>
        <begin position="182"/>
        <end position="301"/>
    </location>
</feature>
<evidence type="ECO:0000313" key="4">
    <source>
        <dbReference type="EMBL" id="RXJ60611.1"/>
    </source>
</evidence>
<dbReference type="GO" id="GO:0006935">
    <property type="term" value="P:chemotaxis"/>
    <property type="evidence" value="ECO:0007669"/>
    <property type="project" value="InterPro"/>
</dbReference>
<dbReference type="InterPro" id="IPR002545">
    <property type="entry name" value="CheW-lke_dom"/>
</dbReference>
<evidence type="ECO:0000313" key="5">
    <source>
        <dbReference type="Proteomes" id="UP000290657"/>
    </source>
</evidence>
<dbReference type="GO" id="GO:0000160">
    <property type="term" value="P:phosphorelay signal transduction system"/>
    <property type="evidence" value="ECO:0007669"/>
    <property type="project" value="InterPro"/>
</dbReference>
<proteinExistence type="predicted"/>
<dbReference type="PANTHER" id="PTHR47233">
    <property type="entry name" value="CHEMOTAXIS PROTEIN CHEV"/>
    <property type="match status" value="1"/>
</dbReference>
<organism evidence="4 5">
    <name type="scientific">Candidatus Marinarcus aquaticus</name>
    <dbReference type="NCBI Taxonomy" id="2044504"/>
    <lineage>
        <taxon>Bacteria</taxon>
        <taxon>Pseudomonadati</taxon>
        <taxon>Campylobacterota</taxon>
        <taxon>Epsilonproteobacteria</taxon>
        <taxon>Campylobacterales</taxon>
        <taxon>Arcobacteraceae</taxon>
        <taxon>Candidatus Marinarcus</taxon>
    </lineage>
</organism>
<dbReference type="SMART" id="SM00260">
    <property type="entry name" value="CheW"/>
    <property type="match status" value="1"/>
</dbReference>
<dbReference type="AlphaFoldDB" id="A0A4Q0XXC3"/>
<dbReference type="Pfam" id="PF00072">
    <property type="entry name" value="Response_reg"/>
    <property type="match status" value="1"/>
</dbReference>
<dbReference type="OrthoDB" id="9806105at2"/>
<dbReference type="InterPro" id="IPR011006">
    <property type="entry name" value="CheY-like_superfamily"/>
</dbReference>
<keyword evidence="1" id="KW-0597">Phosphoprotein</keyword>
<keyword evidence="5" id="KW-1185">Reference proteome</keyword>
<name>A0A4Q0XXC3_9BACT</name>
<reference evidence="4 5" key="1">
    <citation type="submission" date="2017-10" db="EMBL/GenBank/DDBJ databases">
        <title>Genomics of the genus Arcobacter.</title>
        <authorList>
            <person name="Perez-Cataluna A."/>
            <person name="Figueras M.J."/>
        </authorList>
    </citation>
    <scope>NUCLEOTIDE SEQUENCE [LARGE SCALE GENOMIC DNA]</scope>
    <source>
        <strain evidence="4 5">CECT 8987</strain>
    </source>
</reference>
<gene>
    <name evidence="4" type="ORF">CRV04_00960</name>
</gene>
<protein>
    <submittedName>
        <fullName evidence="4">Chemotaxis protein CheV</fullName>
    </submittedName>
</protein>
<feature type="modified residue" description="4-aspartylphosphate" evidence="1">
    <location>
        <position position="234"/>
    </location>
</feature>
<dbReference type="Pfam" id="PF01584">
    <property type="entry name" value="CheW"/>
    <property type="match status" value="1"/>
</dbReference>
<dbReference type="Gene3D" id="2.30.30.40">
    <property type="entry name" value="SH3 Domains"/>
    <property type="match status" value="1"/>
</dbReference>
<dbReference type="InterPro" id="IPR036061">
    <property type="entry name" value="CheW-like_dom_sf"/>
</dbReference>
<evidence type="ECO:0000256" key="1">
    <source>
        <dbReference type="PROSITE-ProRule" id="PRU00169"/>
    </source>
</evidence>
<evidence type="ECO:0000259" key="3">
    <source>
        <dbReference type="PROSITE" id="PS50851"/>
    </source>
</evidence>
<dbReference type="Proteomes" id="UP000290657">
    <property type="component" value="Unassembled WGS sequence"/>
</dbReference>
<accession>A0A4Q0XXC3</accession>
<dbReference type="SMART" id="SM00448">
    <property type="entry name" value="REC"/>
    <property type="match status" value="1"/>
</dbReference>
<comment type="caution">
    <text evidence="4">The sequence shown here is derived from an EMBL/GenBank/DDBJ whole genome shotgun (WGS) entry which is preliminary data.</text>
</comment>
<dbReference type="RefSeq" id="WP_128994745.1">
    <property type="nucleotide sequence ID" value="NZ_PDKN01000001.1"/>
</dbReference>
<feature type="domain" description="CheW-like" evidence="3">
    <location>
        <begin position="18"/>
        <end position="161"/>
    </location>
</feature>
<dbReference type="SUPFAM" id="SSF52172">
    <property type="entry name" value="CheY-like"/>
    <property type="match status" value="1"/>
</dbReference>